<evidence type="ECO:0000313" key="2">
    <source>
        <dbReference type="Proteomes" id="UP000298735"/>
    </source>
</evidence>
<dbReference type="PROSITE" id="PS51186">
    <property type="entry name" value="GNAT"/>
    <property type="match status" value="1"/>
</dbReference>
<evidence type="ECO:0000313" key="1">
    <source>
        <dbReference type="EMBL" id="UYZ09576.1"/>
    </source>
</evidence>
<dbReference type="GO" id="GO:0016747">
    <property type="term" value="F:acyltransferase activity, transferring groups other than amino-acyl groups"/>
    <property type="evidence" value="ECO:0007669"/>
    <property type="project" value="InterPro"/>
</dbReference>
<dbReference type="InterPro" id="IPR016181">
    <property type="entry name" value="Acyl_CoA_acyltransferase"/>
</dbReference>
<sequence length="180" mass="20524">MSRHGNSVDVTLDIAQEADLPDFKKALQRAFMLAVVEEMGATVETIPADEDIEGAFQAPGSVALRVLADGMWVGGAVVTIDDKTHENELAFFYVEPDQHGRGVGQKAWKEIERRYPETRLWTTHTPYFEKRNIHFYVNKCGFKIVEYYNSRHPDPHDTQDADPNDSGMFRFEKKMACAKR</sequence>
<dbReference type="CDD" id="cd04301">
    <property type="entry name" value="NAT_SF"/>
    <property type="match status" value="1"/>
</dbReference>
<dbReference type="KEGG" id="asal:CFBP5507_17985"/>
<dbReference type="Proteomes" id="UP000298735">
    <property type="component" value="Chromosome Linear"/>
</dbReference>
<proteinExistence type="predicted"/>
<dbReference type="AlphaFoldDB" id="A0A4Z1QNM4"/>
<dbReference type="InterPro" id="IPR000182">
    <property type="entry name" value="GNAT_dom"/>
</dbReference>
<dbReference type="EMBL" id="CP109969">
    <property type="protein sequence ID" value="UYZ09576.1"/>
    <property type="molecule type" value="Genomic_DNA"/>
</dbReference>
<protein>
    <submittedName>
        <fullName evidence="1">GNAT family N-acetyltransferase</fullName>
    </submittedName>
</protein>
<reference evidence="1" key="1">
    <citation type="submission" date="2022-10" db="EMBL/GenBank/DDBJ databases">
        <title>Complete genome sequence of Agrobacterium salinitolerans CFBP5507.</title>
        <authorList>
            <person name="Tchabashvili S."/>
            <person name="Yen H.-C."/>
            <person name="Haryono M."/>
            <person name="Lin Y.-C."/>
            <person name="Lai E.-M."/>
            <person name="Kuo C.-H."/>
        </authorList>
    </citation>
    <scope>NUCLEOTIDE SEQUENCE</scope>
    <source>
        <strain evidence="1">CFBP5507</strain>
    </source>
</reference>
<dbReference type="Pfam" id="PF00583">
    <property type="entry name" value="Acetyltransf_1"/>
    <property type="match status" value="1"/>
</dbReference>
<name>A0A4Z1QNM4_9HYPH</name>
<dbReference type="RefSeq" id="WP_137411807.1">
    <property type="nucleotide sequence ID" value="NZ_CP109969.1"/>
</dbReference>
<gene>
    <name evidence="1" type="ORF">CFBP5507_17985</name>
</gene>
<accession>A0A4Z1QNM4</accession>
<dbReference type="Gene3D" id="3.40.630.30">
    <property type="match status" value="1"/>
</dbReference>
<dbReference type="SUPFAM" id="SSF55729">
    <property type="entry name" value="Acyl-CoA N-acyltransferases (Nat)"/>
    <property type="match status" value="1"/>
</dbReference>
<organism evidence="1 2">
    <name type="scientific">Agrobacterium salinitolerans</name>
    <dbReference type="NCBI Taxonomy" id="1183413"/>
    <lineage>
        <taxon>Bacteria</taxon>
        <taxon>Pseudomonadati</taxon>
        <taxon>Pseudomonadota</taxon>
        <taxon>Alphaproteobacteria</taxon>
        <taxon>Hyphomicrobiales</taxon>
        <taxon>Rhizobiaceae</taxon>
        <taxon>Rhizobium/Agrobacterium group</taxon>
        <taxon>Agrobacterium</taxon>
    </lineage>
</organism>
<dbReference type="OrthoDB" id="9786032at2"/>